<dbReference type="InterPro" id="IPR027385">
    <property type="entry name" value="Beta-barrel_OMP"/>
</dbReference>
<protein>
    <recommendedName>
        <fullName evidence="2">Outer membrane protein beta-barrel domain-containing protein</fullName>
    </recommendedName>
</protein>
<dbReference type="EMBL" id="UOES01000430">
    <property type="protein sequence ID" value="VAW28639.1"/>
    <property type="molecule type" value="Genomic_DNA"/>
</dbReference>
<organism evidence="3">
    <name type="scientific">hydrothermal vent metagenome</name>
    <dbReference type="NCBI Taxonomy" id="652676"/>
    <lineage>
        <taxon>unclassified sequences</taxon>
        <taxon>metagenomes</taxon>
        <taxon>ecological metagenomes</taxon>
    </lineage>
</organism>
<evidence type="ECO:0000259" key="2">
    <source>
        <dbReference type="Pfam" id="PF13505"/>
    </source>
</evidence>
<dbReference type="SUPFAM" id="SSF56925">
    <property type="entry name" value="OMPA-like"/>
    <property type="match status" value="1"/>
</dbReference>
<accession>A0A3B0UVL2</accession>
<keyword evidence="1" id="KW-0732">Signal</keyword>
<dbReference type="InterPro" id="IPR011250">
    <property type="entry name" value="OMP/PagP_B-barrel"/>
</dbReference>
<reference evidence="3" key="1">
    <citation type="submission" date="2018-06" db="EMBL/GenBank/DDBJ databases">
        <authorList>
            <person name="Zhirakovskaya E."/>
        </authorList>
    </citation>
    <scope>NUCLEOTIDE SEQUENCE</scope>
</reference>
<proteinExistence type="predicted"/>
<dbReference type="Pfam" id="PF13505">
    <property type="entry name" value="OMP_b-brl"/>
    <property type="match status" value="1"/>
</dbReference>
<dbReference type="AlphaFoldDB" id="A0A3B0UVL2"/>
<feature type="domain" description="Outer membrane protein beta-barrel" evidence="2">
    <location>
        <begin position="10"/>
        <end position="156"/>
    </location>
</feature>
<dbReference type="Gene3D" id="2.40.160.20">
    <property type="match status" value="1"/>
</dbReference>
<evidence type="ECO:0000256" key="1">
    <source>
        <dbReference type="ARBA" id="ARBA00022729"/>
    </source>
</evidence>
<sequence length="179" mass="19490">MKKIFVIFGLLLMFAPSWAQEKGESRLAIGLGMGTKAAICETSADKVFGTGLSVIGDYFIRDKLALGSSYTFFLKSTIGDLANGQISYEANTLNIVGKYYFIIKKVNLYALGGVAFASEKSVLSSALTEDKEFKDNFFGVVLGAGAEFNLGDKLFIFTQSSYNMPLEQLIMQAGLGFKF</sequence>
<gene>
    <name evidence="3" type="ORF">MNBD_BACTEROID06-1131</name>
</gene>
<evidence type="ECO:0000313" key="3">
    <source>
        <dbReference type="EMBL" id="VAW28639.1"/>
    </source>
</evidence>
<name>A0A3B0UVL2_9ZZZZ</name>